<evidence type="ECO:0008006" key="7">
    <source>
        <dbReference type="Google" id="ProtNLM"/>
    </source>
</evidence>
<gene>
    <name evidence="5" type="ORF">GIB67_025772</name>
</gene>
<proteinExistence type="predicted"/>
<comment type="caution">
    <text evidence="5">The sequence shown here is derived from an EMBL/GenBank/DDBJ whole genome shotgun (WGS) entry which is preliminary data.</text>
</comment>
<accession>A0A7J7L315</accession>
<evidence type="ECO:0000256" key="1">
    <source>
        <dbReference type="ARBA" id="ARBA00022737"/>
    </source>
</evidence>
<dbReference type="InterPro" id="IPR002885">
    <property type="entry name" value="PPR_rpt"/>
</dbReference>
<dbReference type="GO" id="GO:0005739">
    <property type="term" value="C:mitochondrion"/>
    <property type="evidence" value="ECO:0007669"/>
    <property type="project" value="TreeGrafter"/>
</dbReference>
<dbReference type="PROSITE" id="PS51375">
    <property type="entry name" value="PPR"/>
    <property type="match status" value="1"/>
</dbReference>
<dbReference type="Proteomes" id="UP000541444">
    <property type="component" value="Unassembled WGS sequence"/>
</dbReference>
<keyword evidence="3" id="KW-0175">Coiled coil</keyword>
<dbReference type="OrthoDB" id="185373at2759"/>
<dbReference type="Pfam" id="PF01535">
    <property type="entry name" value="PPR"/>
    <property type="match status" value="1"/>
</dbReference>
<dbReference type="Gene3D" id="1.25.40.10">
    <property type="entry name" value="Tetratricopeptide repeat domain"/>
    <property type="match status" value="1"/>
</dbReference>
<dbReference type="PANTHER" id="PTHR47934:SF6">
    <property type="entry name" value="MITOCHONDRIAL GROUP I INTRON SPLICING FACTOR CCM1-RELATED"/>
    <property type="match status" value="1"/>
</dbReference>
<evidence type="ECO:0000256" key="2">
    <source>
        <dbReference type="PROSITE-ProRule" id="PRU00708"/>
    </source>
</evidence>
<feature type="compositionally biased region" description="Basic and acidic residues" evidence="4">
    <location>
        <begin position="424"/>
        <end position="442"/>
    </location>
</feature>
<reference evidence="5 6" key="1">
    <citation type="journal article" date="2020" name="IScience">
        <title>Genome Sequencing of the Endangered Kingdonia uniflora (Circaeasteraceae, Ranunculales) Reveals Potential Mechanisms of Evolutionary Specialization.</title>
        <authorList>
            <person name="Sun Y."/>
            <person name="Deng T."/>
            <person name="Zhang A."/>
            <person name="Moore M.J."/>
            <person name="Landis J.B."/>
            <person name="Lin N."/>
            <person name="Zhang H."/>
            <person name="Zhang X."/>
            <person name="Huang J."/>
            <person name="Zhang X."/>
            <person name="Sun H."/>
            <person name="Wang H."/>
        </authorList>
    </citation>
    <scope>NUCLEOTIDE SEQUENCE [LARGE SCALE GENOMIC DNA]</scope>
    <source>
        <strain evidence="5">TB1705</strain>
        <tissue evidence="5">Leaf</tissue>
    </source>
</reference>
<keyword evidence="6" id="KW-1185">Reference proteome</keyword>
<dbReference type="EMBL" id="JACGCM010002667">
    <property type="protein sequence ID" value="KAF6136938.1"/>
    <property type="molecule type" value="Genomic_DNA"/>
</dbReference>
<keyword evidence="1" id="KW-0677">Repeat</keyword>
<dbReference type="InterPro" id="IPR011990">
    <property type="entry name" value="TPR-like_helical_dom_sf"/>
</dbReference>
<dbReference type="GO" id="GO:0003729">
    <property type="term" value="F:mRNA binding"/>
    <property type="evidence" value="ECO:0007669"/>
    <property type="project" value="TreeGrafter"/>
</dbReference>
<sequence length="668" mass="74425">MDDALRVFREITNHGCILDSYIYGTFNNGLYKLEKISEAKEIFREMDTKGCIPTVVTYTSLIHGPCLSNIFDEAMELLDETSRKVSGFCKKGKVPDAAQILDRMKLQGLKPDGVLYGEERKSGVLGEAMQERVTESETDDIGEKAKTCAKSEGKETMKGVLFHAAEASIFNMKEQVFTKSLNARSRAILMEMLDQSGGVSSIADSLTTPIVNGTGLTLPTLPILGLTLLGLALDSSLVGLLATSQSITVPEGFYSVIIDEVICKEVCLYVESHTLGDVSAGSSWKKSSDLRFIEFLKIGVGNKKSDLCLCFVEYECVRRDSLRYGRIGATMQGSVGFEKAYSQRFQEKMRKALWSSSRTVVKKCDEQSHEYEFLAFVFGDVRRNWEGGDQYFDCESKAGEGVGYRSSAYIRIVKLSDEDATETDVDHEPQASDREGSKGALKEIDRKSEIKEELYKIRKGHFGRIDNLVIYQVCVSNLFQEAGLKRSRAKGAKVLIIDGKMPTKNKWATEASLPLENPSLAGYNTDTEIDTMLGENLGKNRKKRVAIKVEEVDDCLIGAESLMTFLNEGHRNMVKIKKLLTEAKDRIVGSSDLANQVLAYKNIKNDLTSKKEALIEEKKGLNAKLNTYKLEARKVSEAALHEAKKKLDKEKVDALALLRTKFKKDVRE</sequence>
<dbReference type="AlphaFoldDB" id="A0A7J7L315"/>
<dbReference type="GO" id="GO:0006396">
    <property type="term" value="P:RNA processing"/>
    <property type="evidence" value="ECO:0007669"/>
    <property type="project" value="TreeGrafter"/>
</dbReference>
<dbReference type="NCBIfam" id="TIGR00756">
    <property type="entry name" value="PPR"/>
    <property type="match status" value="2"/>
</dbReference>
<feature type="region of interest" description="Disordered" evidence="4">
    <location>
        <begin position="420"/>
        <end position="442"/>
    </location>
</feature>
<dbReference type="InterPro" id="IPR051114">
    <property type="entry name" value="Mito_RNA_Proc_CCM1"/>
</dbReference>
<name>A0A7J7L315_9MAGN</name>
<dbReference type="GO" id="GO:0007005">
    <property type="term" value="P:mitochondrion organization"/>
    <property type="evidence" value="ECO:0007669"/>
    <property type="project" value="TreeGrafter"/>
</dbReference>
<organism evidence="5 6">
    <name type="scientific">Kingdonia uniflora</name>
    <dbReference type="NCBI Taxonomy" id="39325"/>
    <lineage>
        <taxon>Eukaryota</taxon>
        <taxon>Viridiplantae</taxon>
        <taxon>Streptophyta</taxon>
        <taxon>Embryophyta</taxon>
        <taxon>Tracheophyta</taxon>
        <taxon>Spermatophyta</taxon>
        <taxon>Magnoliopsida</taxon>
        <taxon>Ranunculales</taxon>
        <taxon>Circaeasteraceae</taxon>
        <taxon>Kingdonia</taxon>
    </lineage>
</organism>
<feature type="coiled-coil region" evidence="3">
    <location>
        <begin position="604"/>
        <end position="631"/>
    </location>
</feature>
<evidence type="ECO:0000313" key="6">
    <source>
        <dbReference type="Proteomes" id="UP000541444"/>
    </source>
</evidence>
<evidence type="ECO:0000313" key="5">
    <source>
        <dbReference type="EMBL" id="KAF6136938.1"/>
    </source>
</evidence>
<protein>
    <recommendedName>
        <fullName evidence="7">Pentatricopeptide repeat-containing protein</fullName>
    </recommendedName>
</protein>
<evidence type="ECO:0000256" key="3">
    <source>
        <dbReference type="SAM" id="Coils"/>
    </source>
</evidence>
<dbReference type="Pfam" id="PF12854">
    <property type="entry name" value="PPR_1"/>
    <property type="match status" value="1"/>
</dbReference>
<dbReference type="PANTHER" id="PTHR47934">
    <property type="entry name" value="PENTATRICOPEPTIDE REPEAT-CONTAINING PROTEIN PET309, MITOCHONDRIAL"/>
    <property type="match status" value="1"/>
</dbReference>
<feature type="repeat" description="PPR" evidence="2">
    <location>
        <begin position="19"/>
        <end position="53"/>
    </location>
</feature>
<evidence type="ECO:0000256" key="4">
    <source>
        <dbReference type="SAM" id="MobiDB-lite"/>
    </source>
</evidence>